<feature type="domain" description="PKD" evidence="1">
    <location>
        <begin position="442"/>
        <end position="506"/>
    </location>
</feature>
<dbReference type="InterPro" id="IPR022409">
    <property type="entry name" value="PKD/Chitinase_dom"/>
</dbReference>
<dbReference type="Pfam" id="PF18911">
    <property type="entry name" value="PKD_4"/>
    <property type="match status" value="1"/>
</dbReference>
<dbReference type="EMBL" id="CP036271">
    <property type="protein sequence ID" value="QDT55900.1"/>
    <property type="molecule type" value="Genomic_DNA"/>
</dbReference>
<dbReference type="OrthoDB" id="244125at2"/>
<dbReference type="CDD" id="cd12797">
    <property type="entry name" value="M23_peptidase"/>
    <property type="match status" value="1"/>
</dbReference>
<dbReference type="InterPro" id="IPR016047">
    <property type="entry name" value="M23ase_b-sheet_dom"/>
</dbReference>
<dbReference type="Pfam" id="PF00801">
    <property type="entry name" value="PKD"/>
    <property type="match status" value="1"/>
</dbReference>
<gene>
    <name evidence="2" type="ORF">Pan44_39480</name>
</gene>
<dbReference type="CDD" id="cd00146">
    <property type="entry name" value="PKD"/>
    <property type="match status" value="2"/>
</dbReference>
<dbReference type="GO" id="GO:0004222">
    <property type="term" value="F:metalloendopeptidase activity"/>
    <property type="evidence" value="ECO:0007669"/>
    <property type="project" value="TreeGrafter"/>
</dbReference>
<keyword evidence="3" id="KW-1185">Reference proteome</keyword>
<evidence type="ECO:0000313" key="2">
    <source>
        <dbReference type="EMBL" id="QDT55900.1"/>
    </source>
</evidence>
<dbReference type="SUPFAM" id="SSF51261">
    <property type="entry name" value="Duplicated hybrid motif"/>
    <property type="match status" value="1"/>
</dbReference>
<dbReference type="RefSeq" id="WP_145032409.1">
    <property type="nucleotide sequence ID" value="NZ_CP036271.1"/>
</dbReference>
<dbReference type="Proteomes" id="UP000315700">
    <property type="component" value="Chromosome"/>
</dbReference>
<reference evidence="2 3" key="1">
    <citation type="submission" date="2019-02" db="EMBL/GenBank/DDBJ databases">
        <title>Deep-cultivation of Planctomycetes and their phenomic and genomic characterization uncovers novel biology.</title>
        <authorList>
            <person name="Wiegand S."/>
            <person name="Jogler M."/>
            <person name="Boedeker C."/>
            <person name="Pinto D."/>
            <person name="Vollmers J."/>
            <person name="Rivas-Marin E."/>
            <person name="Kohn T."/>
            <person name="Peeters S.H."/>
            <person name="Heuer A."/>
            <person name="Rast P."/>
            <person name="Oberbeckmann S."/>
            <person name="Bunk B."/>
            <person name="Jeske O."/>
            <person name="Meyerdierks A."/>
            <person name="Storesund J.E."/>
            <person name="Kallscheuer N."/>
            <person name="Luecker S."/>
            <person name="Lage O.M."/>
            <person name="Pohl T."/>
            <person name="Merkel B.J."/>
            <person name="Hornburger P."/>
            <person name="Mueller R.-W."/>
            <person name="Bruemmer F."/>
            <person name="Labrenz M."/>
            <person name="Spormann A.M."/>
            <person name="Op den Camp H."/>
            <person name="Overmann J."/>
            <person name="Amann R."/>
            <person name="Jetten M.S.M."/>
            <person name="Mascher T."/>
            <person name="Medema M.H."/>
            <person name="Devos D.P."/>
            <person name="Kaster A.-K."/>
            <person name="Ovreas L."/>
            <person name="Rohde M."/>
            <person name="Galperin M.Y."/>
            <person name="Jogler C."/>
        </authorList>
    </citation>
    <scope>NUCLEOTIDE SEQUENCE [LARGE SCALE GENOMIC DNA]</scope>
    <source>
        <strain evidence="2 3">Pan44</strain>
    </source>
</reference>
<accession>A0A517SIF7</accession>
<dbReference type="SUPFAM" id="SSF49299">
    <property type="entry name" value="PKD domain"/>
    <property type="match status" value="2"/>
</dbReference>
<dbReference type="KEGG" id="ccos:Pan44_39480"/>
<sequence length="506" mass="55673">MQLIRVAMLAIVILCRPMRIHGQDSGDRAVPREGIVRTVDLNIGESQTVALADGAAVSIKLVALNETRDGLRDAVRESVVTVEISGQTFELKSGPYRLPLALGGVQIDCPVTRGYTLNARNGTVTAGKANAWGLRKDVRLRLWPVGSAWMSPGTFRYPLRQRWFASDTHMSNEPTFVNGDERIGGQEIYYHYGLDFGGAEGMVEVVAATDGLVVSAAGDTLPDHADSPARRRYDVIYIVDERGWYYRYSHLKTIDVRAGQRVQQGQRLGLLGKEGGSGGWSHLHFDVTTRQPSGNWGIHDAYAYVWEAYRREYAPPVIAVARPHRLAAVGQSIELDASQSWSSTGTIDRCSWRFTDGSTATGGRVERTYSRPGTYSEVVRVADTAGHESIDFAVVQVLDPHHPDELPPAIHAACSPTLGIRPGDDVTFKVRTFRTTDGSEVWDFGDGSPPVEVRSDGAVKLLAKDGYAVTTHRYAREGTYVARVQRSNRRGETATAHLVITVERRE</sequence>
<dbReference type="InParanoid" id="A0A517SIF7"/>
<dbReference type="PROSITE" id="PS50093">
    <property type="entry name" value="PKD"/>
    <property type="match status" value="2"/>
</dbReference>
<name>A0A517SIF7_9PLAN</name>
<protein>
    <submittedName>
        <fullName evidence="2">Putative peptidase</fullName>
    </submittedName>
</protein>
<dbReference type="InterPro" id="IPR000601">
    <property type="entry name" value="PKD_dom"/>
</dbReference>
<evidence type="ECO:0000259" key="1">
    <source>
        <dbReference type="PROSITE" id="PS50093"/>
    </source>
</evidence>
<dbReference type="Gene3D" id="2.60.40.10">
    <property type="entry name" value="Immunoglobulins"/>
    <property type="match status" value="2"/>
</dbReference>
<organism evidence="2 3">
    <name type="scientific">Caulifigura coniformis</name>
    <dbReference type="NCBI Taxonomy" id="2527983"/>
    <lineage>
        <taxon>Bacteria</taxon>
        <taxon>Pseudomonadati</taxon>
        <taxon>Planctomycetota</taxon>
        <taxon>Planctomycetia</taxon>
        <taxon>Planctomycetales</taxon>
        <taxon>Planctomycetaceae</taxon>
        <taxon>Caulifigura</taxon>
    </lineage>
</organism>
<dbReference type="InterPro" id="IPR035986">
    <property type="entry name" value="PKD_dom_sf"/>
</dbReference>
<dbReference type="InterPro" id="IPR011055">
    <property type="entry name" value="Dup_hybrid_motif"/>
</dbReference>
<dbReference type="InterPro" id="IPR050570">
    <property type="entry name" value="Cell_wall_metabolism_enzyme"/>
</dbReference>
<dbReference type="AlphaFoldDB" id="A0A517SIF7"/>
<dbReference type="Pfam" id="PF01551">
    <property type="entry name" value="Peptidase_M23"/>
    <property type="match status" value="1"/>
</dbReference>
<evidence type="ECO:0000313" key="3">
    <source>
        <dbReference type="Proteomes" id="UP000315700"/>
    </source>
</evidence>
<dbReference type="PANTHER" id="PTHR21666">
    <property type="entry name" value="PEPTIDASE-RELATED"/>
    <property type="match status" value="1"/>
</dbReference>
<feature type="domain" description="PKD" evidence="1">
    <location>
        <begin position="352"/>
        <end position="386"/>
    </location>
</feature>
<dbReference type="PANTHER" id="PTHR21666:SF285">
    <property type="entry name" value="M23 FAMILY METALLOPEPTIDASE"/>
    <property type="match status" value="1"/>
</dbReference>
<dbReference type="SMART" id="SM00089">
    <property type="entry name" value="PKD"/>
    <property type="match status" value="2"/>
</dbReference>
<dbReference type="Gene3D" id="2.70.70.10">
    <property type="entry name" value="Glucose Permease (Domain IIA)"/>
    <property type="match status" value="1"/>
</dbReference>
<dbReference type="InterPro" id="IPR013783">
    <property type="entry name" value="Ig-like_fold"/>
</dbReference>
<proteinExistence type="predicted"/>